<protein>
    <submittedName>
        <fullName evidence="1">Transferase family hexapeptide repeat protein</fullName>
    </submittedName>
</protein>
<dbReference type="InterPro" id="IPR051159">
    <property type="entry name" value="Hexapeptide_acetyltransf"/>
</dbReference>
<dbReference type="InterPro" id="IPR001451">
    <property type="entry name" value="Hexapep"/>
</dbReference>
<dbReference type="EMBL" id="VLKQ01000007">
    <property type="protein sequence ID" value="TWI12166.1"/>
    <property type="molecule type" value="Genomic_DNA"/>
</dbReference>
<gene>
    <name evidence="1" type="ORF">IP98_01740</name>
</gene>
<organism evidence="1 2">
    <name type="scientific">Flavobacterium cauense R2A-7</name>
    <dbReference type="NCBI Taxonomy" id="1341154"/>
    <lineage>
        <taxon>Bacteria</taxon>
        <taxon>Pseudomonadati</taxon>
        <taxon>Bacteroidota</taxon>
        <taxon>Flavobacteriia</taxon>
        <taxon>Flavobacteriales</taxon>
        <taxon>Flavobacteriaceae</taxon>
        <taxon>Flavobacterium</taxon>
    </lineage>
</organism>
<name>V6S335_9FLAO</name>
<sequence length="168" mass="18808">MIGVLINKIKRWRKSLYKKQILKTAEYIKGEITVNGLSYVNRKTRLGHNVHFNGLRILGNGKVEIGDNFHSGMDCVIITDTHNYKGDTIPYDSTYIVKEVIIEDNVWLGHGVLILGGVTIGEGAIIQAGAVIVKDIPKLGIAGGNPATVFKYRDEEHYYRLKNEGKFH</sequence>
<dbReference type="SUPFAM" id="SSF51161">
    <property type="entry name" value="Trimeric LpxA-like enzymes"/>
    <property type="match status" value="1"/>
</dbReference>
<comment type="caution">
    <text evidence="1">The sequence shown here is derived from an EMBL/GenBank/DDBJ whole genome shotgun (WGS) entry which is preliminary data.</text>
</comment>
<dbReference type="OrthoDB" id="9801697at2"/>
<reference evidence="1 2" key="1">
    <citation type="journal article" date="2015" name="Stand. Genomic Sci.">
        <title>Genomic Encyclopedia of Bacterial and Archaeal Type Strains, Phase III: the genomes of soil and plant-associated and newly described type strains.</title>
        <authorList>
            <person name="Whitman W.B."/>
            <person name="Woyke T."/>
            <person name="Klenk H.P."/>
            <person name="Zhou Y."/>
            <person name="Lilburn T.G."/>
            <person name="Beck B.J."/>
            <person name="De Vos P."/>
            <person name="Vandamme P."/>
            <person name="Eisen J.A."/>
            <person name="Garrity G."/>
            <person name="Hugenholtz P."/>
            <person name="Kyrpides N.C."/>
        </authorList>
    </citation>
    <scope>NUCLEOTIDE SEQUENCE [LARGE SCALE GENOMIC DNA]</scope>
    <source>
        <strain evidence="1 2">CGMCC 1.7270</strain>
    </source>
</reference>
<dbReference type="Proteomes" id="UP000319848">
    <property type="component" value="Unassembled WGS sequence"/>
</dbReference>
<proteinExistence type="predicted"/>
<dbReference type="CDD" id="cd04647">
    <property type="entry name" value="LbH_MAT_like"/>
    <property type="match status" value="1"/>
</dbReference>
<dbReference type="STRING" id="1341154.FCR2A7T_11390"/>
<dbReference type="AlphaFoldDB" id="V6S335"/>
<evidence type="ECO:0000313" key="1">
    <source>
        <dbReference type="EMBL" id="TWI12166.1"/>
    </source>
</evidence>
<keyword evidence="1" id="KW-0808">Transferase</keyword>
<accession>V6S335</accession>
<dbReference type="InterPro" id="IPR011004">
    <property type="entry name" value="Trimer_LpxA-like_sf"/>
</dbReference>
<dbReference type="GO" id="GO:0016740">
    <property type="term" value="F:transferase activity"/>
    <property type="evidence" value="ECO:0007669"/>
    <property type="project" value="UniProtKB-KW"/>
</dbReference>
<dbReference type="RefSeq" id="WP_023570296.1">
    <property type="nucleotide sequence ID" value="NZ_AVBI01000012.1"/>
</dbReference>
<dbReference type="PANTHER" id="PTHR23416">
    <property type="entry name" value="SIALIC ACID SYNTHASE-RELATED"/>
    <property type="match status" value="1"/>
</dbReference>
<keyword evidence="2" id="KW-1185">Reference proteome</keyword>
<dbReference type="Gene3D" id="2.160.10.10">
    <property type="entry name" value="Hexapeptide repeat proteins"/>
    <property type="match status" value="1"/>
</dbReference>
<evidence type="ECO:0000313" key="2">
    <source>
        <dbReference type="Proteomes" id="UP000319848"/>
    </source>
</evidence>
<dbReference type="Pfam" id="PF00132">
    <property type="entry name" value="Hexapep"/>
    <property type="match status" value="1"/>
</dbReference>